<organism evidence="1 2">
    <name type="scientific">Aspergillus indologenus CBS 114.80</name>
    <dbReference type="NCBI Taxonomy" id="1450541"/>
    <lineage>
        <taxon>Eukaryota</taxon>
        <taxon>Fungi</taxon>
        <taxon>Dikarya</taxon>
        <taxon>Ascomycota</taxon>
        <taxon>Pezizomycotina</taxon>
        <taxon>Eurotiomycetes</taxon>
        <taxon>Eurotiomycetidae</taxon>
        <taxon>Eurotiales</taxon>
        <taxon>Aspergillaceae</taxon>
        <taxon>Aspergillus</taxon>
        <taxon>Aspergillus subgen. Circumdati</taxon>
    </lineage>
</organism>
<evidence type="ECO:0000313" key="1">
    <source>
        <dbReference type="EMBL" id="PYI33056.1"/>
    </source>
</evidence>
<sequence>MKALLVIFCIEDSYHLCSYHHKPPHQDKVTPRPSPRLPPPFFPSTIAPSRHAFPPPVIGFCPSPPHEHVNGAPPRGRRHVTVVRRDRQSICRFWLQCRSVRPTESRKLNYLATSLLSCLPLPLSPGVSTTLSRNSLWTR</sequence>
<dbReference type="AlphaFoldDB" id="A0A2V5JCF5"/>
<proteinExistence type="predicted"/>
<gene>
    <name evidence="1" type="ORF">BP00DRAFT_136767</name>
</gene>
<dbReference type="Proteomes" id="UP000248817">
    <property type="component" value="Unassembled WGS sequence"/>
</dbReference>
<name>A0A2V5JCF5_9EURO</name>
<dbReference type="EMBL" id="KZ825487">
    <property type="protein sequence ID" value="PYI33056.1"/>
    <property type="molecule type" value="Genomic_DNA"/>
</dbReference>
<accession>A0A2V5JCF5</accession>
<reference evidence="1 2" key="1">
    <citation type="submission" date="2018-02" db="EMBL/GenBank/DDBJ databases">
        <title>The genomes of Aspergillus section Nigri reveals drivers in fungal speciation.</title>
        <authorList>
            <consortium name="DOE Joint Genome Institute"/>
            <person name="Vesth T.C."/>
            <person name="Nybo J."/>
            <person name="Theobald S."/>
            <person name="Brandl J."/>
            <person name="Frisvad J.C."/>
            <person name="Nielsen K.F."/>
            <person name="Lyhne E.K."/>
            <person name="Kogle M.E."/>
            <person name="Kuo A."/>
            <person name="Riley R."/>
            <person name="Clum A."/>
            <person name="Nolan M."/>
            <person name="Lipzen A."/>
            <person name="Salamov A."/>
            <person name="Henrissat B."/>
            <person name="Wiebenga A."/>
            <person name="De vries R.P."/>
            <person name="Grigoriev I.V."/>
            <person name="Mortensen U.H."/>
            <person name="Andersen M.R."/>
            <person name="Baker S.E."/>
        </authorList>
    </citation>
    <scope>NUCLEOTIDE SEQUENCE [LARGE SCALE GENOMIC DNA]</scope>
    <source>
        <strain evidence="1 2">CBS 114.80</strain>
    </source>
</reference>
<protein>
    <submittedName>
        <fullName evidence="1">Uncharacterized protein</fullName>
    </submittedName>
</protein>
<evidence type="ECO:0000313" key="2">
    <source>
        <dbReference type="Proteomes" id="UP000248817"/>
    </source>
</evidence>
<keyword evidence="2" id="KW-1185">Reference proteome</keyword>